<accession>A0A194XUT3</accession>
<name>A0A194XUT3_MOLSC</name>
<protein>
    <submittedName>
        <fullName evidence="1">Uncharacterized protein</fullName>
    </submittedName>
</protein>
<sequence>MSSLSRRTSSMNASSWMYQFIDKSKVTSPHTPRSGPGSLHHRPCCSFFEGQSLTPENKTCHECGYSQAHHLARFSLSDDLDLIDTRLQDAFGNTPLHHAAAAGNTLRVIQLMSMAGRILTPGLHHRNADGQTYLHVLRIENPQDFPDLMTILQHAKEQGVRLSERDHSGSTVKMKLQQLVLDCNFD</sequence>
<dbReference type="Gene3D" id="1.25.40.20">
    <property type="entry name" value="Ankyrin repeat-containing domain"/>
    <property type="match status" value="1"/>
</dbReference>
<dbReference type="KEGG" id="psco:LY89DRAFT_679232"/>
<dbReference type="InterPro" id="IPR036770">
    <property type="entry name" value="Ankyrin_rpt-contain_sf"/>
</dbReference>
<dbReference type="EMBL" id="KQ947404">
    <property type="protein sequence ID" value="KUJ23968.1"/>
    <property type="molecule type" value="Genomic_DNA"/>
</dbReference>
<feature type="non-terminal residue" evidence="1">
    <location>
        <position position="186"/>
    </location>
</feature>
<dbReference type="OrthoDB" id="194358at2759"/>
<dbReference type="InParanoid" id="A0A194XUT3"/>
<dbReference type="SUPFAM" id="SSF48403">
    <property type="entry name" value="Ankyrin repeat"/>
    <property type="match status" value="1"/>
</dbReference>
<dbReference type="AlphaFoldDB" id="A0A194XUT3"/>
<reference evidence="1 2" key="1">
    <citation type="submission" date="2015-10" db="EMBL/GenBank/DDBJ databases">
        <title>Full genome of DAOMC 229536 Phialocephala scopiformis, a fungal endophyte of spruce producing the potent anti-insectan compound rugulosin.</title>
        <authorList>
            <consortium name="DOE Joint Genome Institute"/>
            <person name="Walker A.K."/>
            <person name="Frasz S.L."/>
            <person name="Seifert K.A."/>
            <person name="Miller J.D."/>
            <person name="Mondo S.J."/>
            <person name="Labutti K."/>
            <person name="Lipzen A."/>
            <person name="Dockter R."/>
            <person name="Kennedy M."/>
            <person name="Grigoriev I.V."/>
            <person name="Spatafora J.W."/>
        </authorList>
    </citation>
    <scope>NUCLEOTIDE SEQUENCE [LARGE SCALE GENOMIC DNA]</scope>
    <source>
        <strain evidence="1 2">CBS 120377</strain>
    </source>
</reference>
<dbReference type="Proteomes" id="UP000070700">
    <property type="component" value="Unassembled WGS sequence"/>
</dbReference>
<dbReference type="RefSeq" id="XP_018078323.1">
    <property type="nucleotide sequence ID" value="XM_018213830.1"/>
</dbReference>
<evidence type="ECO:0000313" key="2">
    <source>
        <dbReference type="Proteomes" id="UP000070700"/>
    </source>
</evidence>
<gene>
    <name evidence="1" type="ORF">LY89DRAFT_679232</name>
</gene>
<dbReference type="GeneID" id="28823556"/>
<keyword evidence="2" id="KW-1185">Reference proteome</keyword>
<proteinExistence type="predicted"/>
<organism evidence="1 2">
    <name type="scientific">Mollisia scopiformis</name>
    <name type="common">Conifer needle endophyte fungus</name>
    <name type="synonym">Phialocephala scopiformis</name>
    <dbReference type="NCBI Taxonomy" id="149040"/>
    <lineage>
        <taxon>Eukaryota</taxon>
        <taxon>Fungi</taxon>
        <taxon>Dikarya</taxon>
        <taxon>Ascomycota</taxon>
        <taxon>Pezizomycotina</taxon>
        <taxon>Leotiomycetes</taxon>
        <taxon>Helotiales</taxon>
        <taxon>Mollisiaceae</taxon>
        <taxon>Mollisia</taxon>
    </lineage>
</organism>
<evidence type="ECO:0000313" key="1">
    <source>
        <dbReference type="EMBL" id="KUJ23968.1"/>
    </source>
</evidence>